<dbReference type="GO" id="GO:0098978">
    <property type="term" value="C:glutamatergic synapse"/>
    <property type="evidence" value="ECO:0007669"/>
    <property type="project" value="TreeGrafter"/>
</dbReference>
<evidence type="ECO:0000313" key="6">
    <source>
        <dbReference type="EMBL" id="TKS72775.1"/>
    </source>
</evidence>
<dbReference type="GO" id="GO:0007409">
    <property type="term" value="P:axonogenesis"/>
    <property type="evidence" value="ECO:0007669"/>
    <property type="project" value="TreeGrafter"/>
</dbReference>
<protein>
    <submittedName>
        <fullName evidence="6">SLIT and NTRK-like protein 4</fullName>
    </submittedName>
</protein>
<reference evidence="6 7" key="1">
    <citation type="submission" date="2019-01" db="EMBL/GenBank/DDBJ databases">
        <title>Genome Assembly of Collichthys lucidus.</title>
        <authorList>
            <person name="Cai M."/>
            <person name="Xiao S."/>
        </authorList>
    </citation>
    <scope>NUCLEOTIDE SEQUENCE [LARGE SCALE GENOMIC DNA]</scope>
    <source>
        <strain evidence="6">JT15FE1705JMU</strain>
        <tissue evidence="6">Muscle</tissue>
    </source>
</reference>
<sequence length="237" mass="26551">MGMRESEGARGPVGQSISYICQWQHCPVLISAPWLGGGAVHQTILGSQLAIQDGFTMARGTATNLARKAPSQETTWEARHSSPRPLSTLARATPVEIGRSSDMDAGFKFADSQRQKIILRNSADKDKDSLSTLERNKRLSTIDELEEFLPHREPSMFIQNFLDSKRDFNSIGMGGYEIRYPEKTLDKKMKKSSLIGGNHSKIVVEQRKSEYYELKAKLQGTPDYLQVLEEQTALSKM</sequence>
<dbReference type="Proteomes" id="UP000298787">
    <property type="component" value="Chromosome 6"/>
</dbReference>
<accession>A0A4U5UH69</accession>
<name>A0A4U5UH69_COLLU</name>
<evidence type="ECO:0000256" key="4">
    <source>
        <dbReference type="ARBA" id="ARBA00022989"/>
    </source>
</evidence>
<dbReference type="STRING" id="240159.A0A4U5UH69"/>
<dbReference type="PANTHER" id="PTHR45773">
    <property type="entry name" value="SLIT AND NTRK-LIKE PROTEIN 4-RELATED"/>
    <property type="match status" value="1"/>
</dbReference>
<proteinExistence type="predicted"/>
<keyword evidence="7" id="KW-1185">Reference proteome</keyword>
<keyword evidence="4" id="KW-1133">Transmembrane helix</keyword>
<dbReference type="EMBL" id="CM014083">
    <property type="protein sequence ID" value="TKS72775.1"/>
    <property type="molecule type" value="Genomic_DNA"/>
</dbReference>
<organism evidence="6 7">
    <name type="scientific">Collichthys lucidus</name>
    <name type="common">Big head croaker</name>
    <name type="synonym">Sciaena lucida</name>
    <dbReference type="NCBI Taxonomy" id="240159"/>
    <lineage>
        <taxon>Eukaryota</taxon>
        <taxon>Metazoa</taxon>
        <taxon>Chordata</taxon>
        <taxon>Craniata</taxon>
        <taxon>Vertebrata</taxon>
        <taxon>Euteleostomi</taxon>
        <taxon>Actinopterygii</taxon>
        <taxon>Neopterygii</taxon>
        <taxon>Teleostei</taxon>
        <taxon>Neoteleostei</taxon>
        <taxon>Acanthomorphata</taxon>
        <taxon>Eupercaria</taxon>
        <taxon>Sciaenidae</taxon>
        <taxon>Collichthys</taxon>
    </lineage>
</organism>
<evidence type="ECO:0000313" key="7">
    <source>
        <dbReference type="Proteomes" id="UP000298787"/>
    </source>
</evidence>
<evidence type="ECO:0000256" key="1">
    <source>
        <dbReference type="ARBA" id="ARBA00004479"/>
    </source>
</evidence>
<dbReference type="GO" id="GO:0016020">
    <property type="term" value="C:membrane"/>
    <property type="evidence" value="ECO:0007669"/>
    <property type="project" value="UniProtKB-SubCell"/>
</dbReference>
<keyword evidence="2" id="KW-0812">Transmembrane</keyword>
<keyword evidence="3" id="KW-0732">Signal</keyword>
<evidence type="ECO:0000256" key="5">
    <source>
        <dbReference type="ARBA" id="ARBA00023136"/>
    </source>
</evidence>
<evidence type="ECO:0000256" key="2">
    <source>
        <dbReference type="ARBA" id="ARBA00022692"/>
    </source>
</evidence>
<dbReference type="AlphaFoldDB" id="A0A4U5UH69"/>
<keyword evidence="5" id="KW-0472">Membrane</keyword>
<evidence type="ECO:0000256" key="3">
    <source>
        <dbReference type="ARBA" id="ARBA00022729"/>
    </source>
</evidence>
<gene>
    <name evidence="6" type="ORF">D9C73_006852</name>
</gene>
<dbReference type="PANTHER" id="PTHR45773:SF3">
    <property type="entry name" value="SLIT AND NTRK-LIKE PROTEIN 4"/>
    <property type="match status" value="1"/>
</dbReference>
<comment type="subcellular location">
    <subcellularLocation>
        <location evidence="1">Membrane</location>
        <topology evidence="1">Single-pass type I membrane protein</topology>
    </subcellularLocation>
</comment>
<dbReference type="GO" id="GO:0051965">
    <property type="term" value="P:positive regulation of synapse assembly"/>
    <property type="evidence" value="ECO:0007669"/>
    <property type="project" value="TreeGrafter"/>
</dbReference>